<name>A0A2B7YQ13_POLH7</name>
<evidence type="ECO:0000256" key="2">
    <source>
        <dbReference type="SAM" id="Phobius"/>
    </source>
</evidence>
<comment type="caution">
    <text evidence="3">The sequence shown here is derived from an EMBL/GenBank/DDBJ whole genome shotgun (WGS) entry which is preliminary data.</text>
</comment>
<feature type="compositionally biased region" description="Polar residues" evidence="1">
    <location>
        <begin position="586"/>
        <end position="600"/>
    </location>
</feature>
<organism evidence="3 4">
    <name type="scientific">Polytolypa hystricis (strain UAMH7299)</name>
    <dbReference type="NCBI Taxonomy" id="1447883"/>
    <lineage>
        <taxon>Eukaryota</taxon>
        <taxon>Fungi</taxon>
        <taxon>Dikarya</taxon>
        <taxon>Ascomycota</taxon>
        <taxon>Pezizomycotina</taxon>
        <taxon>Eurotiomycetes</taxon>
        <taxon>Eurotiomycetidae</taxon>
        <taxon>Onygenales</taxon>
        <taxon>Onygenales incertae sedis</taxon>
        <taxon>Polytolypa</taxon>
    </lineage>
</organism>
<feature type="compositionally biased region" description="Gly residues" evidence="1">
    <location>
        <begin position="162"/>
        <end position="186"/>
    </location>
</feature>
<reference evidence="3 4" key="1">
    <citation type="submission" date="2017-10" db="EMBL/GenBank/DDBJ databases">
        <title>Comparative genomics in systemic dimorphic fungi from Ajellomycetaceae.</title>
        <authorList>
            <person name="Munoz J.F."/>
            <person name="Mcewen J.G."/>
            <person name="Clay O.K."/>
            <person name="Cuomo C.A."/>
        </authorList>
    </citation>
    <scope>NUCLEOTIDE SEQUENCE [LARGE SCALE GENOMIC DNA]</scope>
    <source>
        <strain evidence="3 4">UAMH7299</strain>
    </source>
</reference>
<feature type="region of interest" description="Disordered" evidence="1">
    <location>
        <begin position="29"/>
        <end position="50"/>
    </location>
</feature>
<feature type="region of interest" description="Disordered" evidence="1">
    <location>
        <begin position="716"/>
        <end position="749"/>
    </location>
</feature>
<gene>
    <name evidence="3" type="ORF">AJ80_03001</name>
</gene>
<feature type="compositionally biased region" description="Low complexity" evidence="1">
    <location>
        <begin position="826"/>
        <end position="835"/>
    </location>
</feature>
<dbReference type="Proteomes" id="UP000224634">
    <property type="component" value="Unassembled WGS sequence"/>
</dbReference>
<feature type="compositionally biased region" description="Basic and acidic residues" evidence="1">
    <location>
        <begin position="431"/>
        <end position="463"/>
    </location>
</feature>
<dbReference type="AlphaFoldDB" id="A0A2B7YQ13"/>
<sequence>MDLAHVIVFLFFISLWIVDYWWTRQTRRGLPSAPKSPPQSANMARNADAAREERLKAMEIEALGTQRREILSTADAPNPFRRITTTQLELARAASQKGTEAQKLAEAHKTELTAWSEAWKTMGDETLEDLDDLMLGQTHRAQLTNAIQGTGGQEYNRAKGSLRGGPPRGGGGSRGRGVGRGGGAVGAHGHLTHARSLSLQARAANPRIIPEVPKIRKDPSLESSSKHTNEPPKRGKRPARPPTLRTRRVATPASRNYEALLADSSLFMAAVPAITASFNARPAQPQAAQPKVLVNDDEDRNTHPAVDPNVTENYDSVEEMSVDESTEQVRDEQHILESEDPEHPPEVQNPPRLRPLYVVFPIPSDNTGDTVADSDENKDINGFNTSVPQPLGRPRQSSLLIDLVADGDSVSKSDAPAFGNRGSHASVARPAPEKSLLDTTPEESKSLHPEKSPTLKSAKREPDVSCDATEFSNLLKEYGELEKIIAQSSSLAGPALEYLQLRQGQLRTQIAEKQAELLKSISNIRISEPKKEVVKASPQPETVQHVSRPVAQAHSQASVAKTVPPARLGGASDTKSLADKAHRPAPSTSGDVSAAVTSTYFPPPSHNIIGDHLLPGRYREPRQEAGTSTSSSEADEDESSRRLSPKTFFSSRKPSTDITRGSGHTRASQSVASIFDAPSRSVSSTAGTTAPPLVQERTTPSFPLTAATMQYSGASLNKTAGNAGSNRADSPPKQQAAKAAPKPPASSATIYGQKFSVPVHQPRTTSHVPMNAITRQYMGIGFDKNDTQSNEPTPTTTVPSRVNNVITRQYLGAVRSTNSGNQSNESTAASTTSPSHARRGSMNPQVSRHMSSPPKKPRHKRSPSKVSRSESFNSNNDTCNKGKSRAASGLQASKWAS</sequence>
<evidence type="ECO:0000313" key="3">
    <source>
        <dbReference type="EMBL" id="PGH22952.1"/>
    </source>
</evidence>
<feature type="transmembrane region" description="Helical" evidence="2">
    <location>
        <begin position="6"/>
        <end position="22"/>
    </location>
</feature>
<feature type="compositionally biased region" description="Acidic residues" evidence="1">
    <location>
        <begin position="315"/>
        <end position="326"/>
    </location>
</feature>
<accession>A0A2B7YQ13</accession>
<feature type="region of interest" description="Disordered" evidence="1">
    <location>
        <begin position="202"/>
        <end position="251"/>
    </location>
</feature>
<feature type="region of interest" description="Disordered" evidence="1">
    <location>
        <begin position="367"/>
        <end position="394"/>
    </location>
</feature>
<feature type="compositionally biased region" description="Basic and acidic residues" evidence="1">
    <location>
        <begin position="213"/>
        <end position="233"/>
    </location>
</feature>
<feature type="compositionally biased region" description="Polar residues" evidence="1">
    <location>
        <begin position="787"/>
        <end position="807"/>
    </location>
</feature>
<evidence type="ECO:0000256" key="1">
    <source>
        <dbReference type="SAM" id="MobiDB-lite"/>
    </source>
</evidence>
<feature type="region of interest" description="Disordered" evidence="1">
    <location>
        <begin position="782"/>
        <end position="897"/>
    </location>
</feature>
<dbReference type="STRING" id="1447883.A0A2B7YQ13"/>
<feature type="region of interest" description="Disordered" evidence="1">
    <location>
        <begin position="412"/>
        <end position="465"/>
    </location>
</feature>
<keyword evidence="2" id="KW-1133">Transmembrane helix</keyword>
<feature type="region of interest" description="Disordered" evidence="1">
    <location>
        <begin position="280"/>
        <end position="352"/>
    </location>
</feature>
<feature type="compositionally biased region" description="Basic and acidic residues" evidence="1">
    <location>
        <begin position="327"/>
        <end position="345"/>
    </location>
</feature>
<evidence type="ECO:0000313" key="4">
    <source>
        <dbReference type="Proteomes" id="UP000224634"/>
    </source>
</evidence>
<keyword evidence="2" id="KW-0472">Membrane</keyword>
<feature type="compositionally biased region" description="Polar residues" evidence="1">
    <location>
        <begin position="716"/>
        <end position="728"/>
    </location>
</feature>
<protein>
    <submittedName>
        <fullName evidence="3">Uncharacterized protein</fullName>
    </submittedName>
</protein>
<keyword evidence="4" id="KW-1185">Reference proteome</keyword>
<feature type="region of interest" description="Disordered" evidence="1">
    <location>
        <begin position="536"/>
        <end position="697"/>
    </location>
</feature>
<dbReference type="OrthoDB" id="5372553at2759"/>
<feature type="compositionally biased region" description="Low complexity" evidence="1">
    <location>
        <begin position="731"/>
        <end position="748"/>
    </location>
</feature>
<feature type="region of interest" description="Disordered" evidence="1">
    <location>
        <begin position="145"/>
        <end position="188"/>
    </location>
</feature>
<feature type="compositionally biased region" description="Polar residues" evidence="1">
    <location>
        <begin position="647"/>
        <end position="659"/>
    </location>
</feature>
<feature type="compositionally biased region" description="Polar residues" evidence="1">
    <location>
        <begin position="815"/>
        <end position="825"/>
    </location>
</feature>
<feature type="compositionally biased region" description="Polar residues" evidence="1">
    <location>
        <begin position="870"/>
        <end position="881"/>
    </location>
</feature>
<dbReference type="EMBL" id="PDNA01000031">
    <property type="protein sequence ID" value="PGH22952.1"/>
    <property type="molecule type" value="Genomic_DNA"/>
</dbReference>
<proteinExistence type="predicted"/>
<keyword evidence="2" id="KW-0812">Transmembrane</keyword>